<feature type="region of interest" description="Disordered" evidence="1">
    <location>
        <begin position="1"/>
        <end position="43"/>
    </location>
</feature>
<name>A0A397VZ97_9GLOM</name>
<feature type="compositionally biased region" description="Basic and acidic residues" evidence="1">
    <location>
        <begin position="10"/>
        <end position="35"/>
    </location>
</feature>
<comment type="caution">
    <text evidence="2">The sequence shown here is derived from an EMBL/GenBank/DDBJ whole genome shotgun (WGS) entry which is preliminary data.</text>
</comment>
<dbReference type="EMBL" id="QKWP01000109">
    <property type="protein sequence ID" value="RIB27151.1"/>
    <property type="molecule type" value="Genomic_DNA"/>
</dbReference>
<gene>
    <name evidence="2" type="ORF">C2G38_2161337</name>
</gene>
<reference evidence="2 3" key="1">
    <citation type="submission" date="2018-06" db="EMBL/GenBank/DDBJ databases">
        <title>Comparative genomics reveals the genomic features of Rhizophagus irregularis, R. cerebriforme, R. diaphanum and Gigaspora rosea, and their symbiotic lifestyle signature.</title>
        <authorList>
            <person name="Morin E."/>
            <person name="San Clemente H."/>
            <person name="Chen E.C.H."/>
            <person name="De La Providencia I."/>
            <person name="Hainaut M."/>
            <person name="Kuo A."/>
            <person name="Kohler A."/>
            <person name="Murat C."/>
            <person name="Tang N."/>
            <person name="Roy S."/>
            <person name="Loubradou J."/>
            <person name="Henrissat B."/>
            <person name="Grigoriev I.V."/>
            <person name="Corradi N."/>
            <person name="Roux C."/>
            <person name="Martin F.M."/>
        </authorList>
    </citation>
    <scope>NUCLEOTIDE SEQUENCE [LARGE SCALE GENOMIC DNA]</scope>
    <source>
        <strain evidence="2 3">DAOM 194757</strain>
    </source>
</reference>
<keyword evidence="3" id="KW-1185">Reference proteome</keyword>
<proteinExistence type="predicted"/>
<dbReference type="AlphaFoldDB" id="A0A397VZ97"/>
<evidence type="ECO:0000256" key="1">
    <source>
        <dbReference type="SAM" id="MobiDB-lite"/>
    </source>
</evidence>
<evidence type="ECO:0000313" key="3">
    <source>
        <dbReference type="Proteomes" id="UP000266673"/>
    </source>
</evidence>
<accession>A0A397VZ97</accession>
<evidence type="ECO:0000313" key="2">
    <source>
        <dbReference type="EMBL" id="RIB27151.1"/>
    </source>
</evidence>
<organism evidence="2 3">
    <name type="scientific">Gigaspora rosea</name>
    <dbReference type="NCBI Taxonomy" id="44941"/>
    <lineage>
        <taxon>Eukaryota</taxon>
        <taxon>Fungi</taxon>
        <taxon>Fungi incertae sedis</taxon>
        <taxon>Mucoromycota</taxon>
        <taxon>Glomeromycotina</taxon>
        <taxon>Glomeromycetes</taxon>
        <taxon>Diversisporales</taxon>
        <taxon>Gigasporaceae</taxon>
        <taxon>Gigaspora</taxon>
    </lineage>
</organism>
<sequence length="91" mass="10975">MKPKCKRQRRNEVEQEEKKKNKIVSKERNERLGRKEGRKRPYLMPDKSYEEALDGYQSITPHTLDTAIKMKLALKKMNWGRVKKHTYKTEI</sequence>
<dbReference type="Proteomes" id="UP000266673">
    <property type="component" value="Unassembled WGS sequence"/>
</dbReference>
<protein>
    <submittedName>
        <fullName evidence="2">Uncharacterized protein</fullName>
    </submittedName>
</protein>